<dbReference type="RefSeq" id="WP_092118481.1">
    <property type="nucleotide sequence ID" value="NZ_FNTH01000001.1"/>
</dbReference>
<protein>
    <recommendedName>
        <fullName evidence="2">FAD assembly factor SdhE</fullName>
    </recommendedName>
</protein>
<accession>A0A1H4Z1E9</accession>
<organism evidence="4 5">
    <name type="scientific">Bradyrhizobium erythrophlei</name>
    <dbReference type="NCBI Taxonomy" id="1437360"/>
    <lineage>
        <taxon>Bacteria</taxon>
        <taxon>Pseudomonadati</taxon>
        <taxon>Pseudomonadota</taxon>
        <taxon>Alphaproteobacteria</taxon>
        <taxon>Hyphomicrobiales</taxon>
        <taxon>Nitrobacteraceae</taxon>
        <taxon>Bradyrhizobium</taxon>
    </lineage>
</organism>
<dbReference type="PANTHER" id="PTHR12469:SF2">
    <property type="entry name" value="SUCCINATE DEHYDROGENASE ASSEMBLY FACTOR 2, MITOCHONDRIAL"/>
    <property type="match status" value="1"/>
</dbReference>
<dbReference type="AlphaFoldDB" id="A0A1H4Z1E9"/>
<dbReference type="GO" id="GO:0006099">
    <property type="term" value="P:tricarboxylic acid cycle"/>
    <property type="evidence" value="ECO:0007669"/>
    <property type="project" value="TreeGrafter"/>
</dbReference>
<dbReference type="Proteomes" id="UP000198992">
    <property type="component" value="Unassembled WGS sequence"/>
</dbReference>
<dbReference type="PANTHER" id="PTHR12469">
    <property type="entry name" value="PROTEIN EMI5 HOMOLOG, MITOCHONDRIAL"/>
    <property type="match status" value="1"/>
</dbReference>
<dbReference type="InterPro" id="IPR005631">
    <property type="entry name" value="SDH"/>
</dbReference>
<evidence type="ECO:0000313" key="5">
    <source>
        <dbReference type="Proteomes" id="UP000198992"/>
    </source>
</evidence>
<evidence type="ECO:0000256" key="1">
    <source>
        <dbReference type="ARBA" id="ARBA00008571"/>
    </source>
</evidence>
<evidence type="ECO:0000313" key="4">
    <source>
        <dbReference type="EMBL" id="SED23150.1"/>
    </source>
</evidence>
<sequence length="108" mass="12652">MKQPTPQVTVHEHPDIRGRRLLFRCWHRGTQESDLILGSFAERSLETLNSDQIGRFEALLNCTDPDLFDWIFGVSDPPPEHDNDVMELLRSFCNERNRAPRQISQHRI</sequence>
<dbReference type="OrthoDB" id="9807264at2"/>
<dbReference type="SUPFAM" id="SSF109910">
    <property type="entry name" value="YgfY-like"/>
    <property type="match status" value="1"/>
</dbReference>
<keyword evidence="3" id="KW-0143">Chaperone</keyword>
<dbReference type="Gene3D" id="1.10.150.250">
    <property type="entry name" value="Flavinator of succinate dehydrogenase"/>
    <property type="match status" value="1"/>
</dbReference>
<gene>
    <name evidence="4" type="ORF">SAMN05444164_4162</name>
</gene>
<dbReference type="Pfam" id="PF03937">
    <property type="entry name" value="Sdh5"/>
    <property type="match status" value="1"/>
</dbReference>
<evidence type="ECO:0000256" key="3">
    <source>
        <dbReference type="ARBA" id="ARBA00023186"/>
    </source>
</evidence>
<reference evidence="4 5" key="1">
    <citation type="submission" date="2016-10" db="EMBL/GenBank/DDBJ databases">
        <authorList>
            <person name="de Groot N.N."/>
        </authorList>
    </citation>
    <scope>NUCLEOTIDE SEQUENCE [LARGE SCALE GENOMIC DNA]</scope>
    <source>
        <strain evidence="4 5">MT12</strain>
    </source>
</reference>
<evidence type="ECO:0000256" key="2">
    <source>
        <dbReference type="ARBA" id="ARBA00019418"/>
    </source>
</evidence>
<dbReference type="EMBL" id="FNTH01000001">
    <property type="protein sequence ID" value="SED23150.1"/>
    <property type="molecule type" value="Genomic_DNA"/>
</dbReference>
<comment type="similarity">
    <text evidence="1">Belongs to the SdhE FAD assembly factor family.</text>
</comment>
<name>A0A1H4Z1E9_9BRAD</name>
<proteinExistence type="inferred from homology"/>
<dbReference type="InterPro" id="IPR036714">
    <property type="entry name" value="SDH_sf"/>
</dbReference>